<protein>
    <submittedName>
        <fullName evidence="3">Amidase</fullName>
    </submittedName>
</protein>
<dbReference type="EMBL" id="CP015243">
    <property type="protein sequence ID" value="ANF58110.1"/>
    <property type="molecule type" value="Genomic_DNA"/>
</dbReference>
<dbReference type="GO" id="GO:0003824">
    <property type="term" value="F:catalytic activity"/>
    <property type="evidence" value="ECO:0007669"/>
    <property type="project" value="InterPro"/>
</dbReference>
<dbReference type="Pfam" id="PF01425">
    <property type="entry name" value="Amidase"/>
    <property type="match status" value="1"/>
</dbReference>
<comment type="similarity">
    <text evidence="1">Belongs to the amidase family.</text>
</comment>
<reference evidence="3 4" key="1">
    <citation type="submission" date="2016-04" db="EMBL/GenBank/DDBJ databases">
        <title>Complete Genome Sequence of Halotalea alkalilenta IHB B 13600.</title>
        <authorList>
            <person name="Swarnkar M.K."/>
            <person name="Sharma A."/>
            <person name="Kaushal K."/>
            <person name="Soni R."/>
            <person name="Rana S."/>
            <person name="Singh A.K."/>
            <person name="Gulati A."/>
        </authorList>
    </citation>
    <scope>NUCLEOTIDE SEQUENCE [LARGE SCALE GENOMIC DNA]</scope>
    <source>
        <strain evidence="3 4">IHB B 13600</strain>
    </source>
</reference>
<dbReference type="InterPro" id="IPR000120">
    <property type="entry name" value="Amidase"/>
</dbReference>
<evidence type="ECO:0000259" key="2">
    <source>
        <dbReference type="Pfam" id="PF01425"/>
    </source>
</evidence>
<proteinExistence type="inferred from homology"/>
<organism evidence="3 4">
    <name type="scientific">Halotalea alkalilenta</name>
    <dbReference type="NCBI Taxonomy" id="376489"/>
    <lineage>
        <taxon>Bacteria</taxon>
        <taxon>Pseudomonadati</taxon>
        <taxon>Pseudomonadota</taxon>
        <taxon>Gammaproteobacteria</taxon>
        <taxon>Oceanospirillales</taxon>
        <taxon>Halomonadaceae</taxon>
        <taxon>Halotalea</taxon>
    </lineage>
</organism>
<accession>A0A172YFR2</accession>
<sequence>MSEVWRLSATELATRIRGREISASEAAEAALSRLDQVNPAINAVVDHDPEQVLRCAREIDVRLAEGERLGPLAGVPITVKVNVDQQGFATTNGVKLQRELIAEQDNPVVANLKRAGAVIVGRTNTPAFSYRWFTDNLLHGATLNPRDPSLTPGGSSGGAAAAVTAGIGHLAHGTDIAGSIRYPAAACGVHGLRPSLGRVPAFNASSPERGIGPQLMAVSGPLARSVADLRLGLEAMASFDPRDPWWVPAPLTGPQVEKRVALCTHPDGMETAQVLVDALERAGAILAESGWQVERLERLPPLEEAAKLQVKLWMGDGFEAMWRAAERENDPGALAALDGQRQVAESLTLPDFSAALTRRASLIREWQLFLVRYPVVLLPNGAEPAFPNQLDLSGEEGYRRVWRSQMPQIGIPLLGLPALSLTTGLEGSVPVGVQLLSSRFREDLCLAAAEAIEAAGVPAAPIDPLV</sequence>
<dbReference type="STRING" id="376489.A5892_12065"/>
<keyword evidence="4" id="KW-1185">Reference proteome</keyword>
<evidence type="ECO:0000313" key="3">
    <source>
        <dbReference type="EMBL" id="ANF58110.1"/>
    </source>
</evidence>
<feature type="domain" description="Amidase" evidence="2">
    <location>
        <begin position="25"/>
        <end position="446"/>
    </location>
</feature>
<dbReference type="InterPro" id="IPR023631">
    <property type="entry name" value="Amidase_dom"/>
</dbReference>
<dbReference type="NCBIfam" id="NF005687">
    <property type="entry name" value="PRK07487.1"/>
    <property type="match status" value="1"/>
</dbReference>
<dbReference type="RefSeq" id="WP_064123015.1">
    <property type="nucleotide sequence ID" value="NZ_CP015243.1"/>
</dbReference>
<dbReference type="InterPro" id="IPR036928">
    <property type="entry name" value="AS_sf"/>
</dbReference>
<dbReference type="Gene3D" id="3.90.1300.10">
    <property type="entry name" value="Amidase signature (AS) domain"/>
    <property type="match status" value="1"/>
</dbReference>
<dbReference type="SUPFAM" id="SSF75304">
    <property type="entry name" value="Amidase signature (AS) enzymes"/>
    <property type="match status" value="1"/>
</dbReference>
<dbReference type="Proteomes" id="UP000077875">
    <property type="component" value="Chromosome"/>
</dbReference>
<evidence type="ECO:0000256" key="1">
    <source>
        <dbReference type="ARBA" id="ARBA00009199"/>
    </source>
</evidence>
<dbReference type="AlphaFoldDB" id="A0A172YFR2"/>
<name>A0A172YFR2_9GAMM</name>
<gene>
    <name evidence="3" type="ORF">A5892_12065</name>
</gene>
<dbReference type="PANTHER" id="PTHR11895:SF7">
    <property type="entry name" value="GLUTAMYL-TRNA(GLN) AMIDOTRANSFERASE SUBUNIT A, MITOCHONDRIAL"/>
    <property type="match status" value="1"/>
</dbReference>
<dbReference type="PANTHER" id="PTHR11895">
    <property type="entry name" value="TRANSAMIDASE"/>
    <property type="match status" value="1"/>
</dbReference>
<dbReference type="KEGG" id="haa:A5892_12065"/>
<evidence type="ECO:0000313" key="4">
    <source>
        <dbReference type="Proteomes" id="UP000077875"/>
    </source>
</evidence>